<reference evidence="3 4" key="1">
    <citation type="submission" date="2018-06" db="EMBL/GenBank/DDBJ databases">
        <authorList>
            <consortium name="Pathogen Informatics"/>
            <person name="Doyle S."/>
        </authorList>
    </citation>
    <scope>NUCLEOTIDE SEQUENCE [LARGE SCALE GENOMIC DNA]</scope>
    <source>
        <strain evidence="3 4">NCTC11862</strain>
    </source>
</reference>
<dbReference type="PANTHER" id="PTHR10953">
    <property type="entry name" value="UBIQUITIN-ACTIVATING ENZYME E1"/>
    <property type="match status" value="1"/>
</dbReference>
<keyword evidence="4" id="KW-1185">Reference proteome</keyword>
<dbReference type="SUPFAM" id="SSF69572">
    <property type="entry name" value="Activating enzymes of the ubiquitin-like proteins"/>
    <property type="match status" value="1"/>
</dbReference>
<dbReference type="InterPro" id="IPR000594">
    <property type="entry name" value="ThiF_NAD_FAD-bd"/>
</dbReference>
<protein>
    <submittedName>
        <fullName evidence="3">Thiamine biosynthesis protein ThiF</fullName>
    </submittedName>
</protein>
<dbReference type="EMBL" id="UFXQ01000001">
    <property type="protein sequence ID" value="STC69826.1"/>
    <property type="molecule type" value="Genomic_DNA"/>
</dbReference>
<evidence type="ECO:0000259" key="2">
    <source>
        <dbReference type="PROSITE" id="PS50206"/>
    </source>
</evidence>
<dbReference type="Proteomes" id="UP000254467">
    <property type="component" value="Unassembled WGS sequence"/>
</dbReference>
<proteinExistence type="predicted"/>
<dbReference type="InterPro" id="IPR036873">
    <property type="entry name" value="Rhodanese-like_dom_sf"/>
</dbReference>
<dbReference type="Gene3D" id="3.40.50.720">
    <property type="entry name" value="NAD(P)-binding Rossmann-like Domain"/>
    <property type="match status" value="1"/>
</dbReference>
<evidence type="ECO:0000313" key="4">
    <source>
        <dbReference type="Proteomes" id="UP000254467"/>
    </source>
</evidence>
<dbReference type="RefSeq" id="WP_018581400.1">
    <property type="nucleotide sequence ID" value="NZ_LDYD01000007.1"/>
</dbReference>
<dbReference type="Gene3D" id="3.40.250.10">
    <property type="entry name" value="Rhodanese-like domain"/>
    <property type="match status" value="1"/>
</dbReference>
<feature type="domain" description="Rhodanese" evidence="2">
    <location>
        <begin position="259"/>
        <end position="348"/>
    </location>
</feature>
<organism evidence="3 4">
    <name type="scientific">Corynebacterium pilosum</name>
    <dbReference type="NCBI Taxonomy" id="35756"/>
    <lineage>
        <taxon>Bacteria</taxon>
        <taxon>Bacillati</taxon>
        <taxon>Actinomycetota</taxon>
        <taxon>Actinomycetes</taxon>
        <taxon>Mycobacteriales</taxon>
        <taxon>Corynebacteriaceae</taxon>
        <taxon>Corynebacterium</taxon>
    </lineage>
</organism>
<dbReference type="GO" id="GO:0016779">
    <property type="term" value="F:nucleotidyltransferase activity"/>
    <property type="evidence" value="ECO:0007669"/>
    <property type="project" value="TreeGrafter"/>
</dbReference>
<dbReference type="CDD" id="cd00757">
    <property type="entry name" value="ThiF_MoeB_HesA_family"/>
    <property type="match status" value="1"/>
</dbReference>
<gene>
    <name evidence="3" type="primary">moeZ_3</name>
    <name evidence="3" type="ORF">NCTC11862_01626</name>
</gene>
<sequence length="348" mass="36654">MSERQILLPGFGPTGQSKLRDAHVLVIGAGGLGCPALQTMVATGIGTITLIDDDVVASSNLHRQILFTPEDVGQLKVEAAARRLKAMQPELTIHAIEGRVHRRNAIELFAGVDVVVDGSDTFATKYLSADAAEITATPLVWGTVLRYGGQLAVWRSGAGERGVGLRDLYPDAPDPADAPDCATAGVLGVTTSVMGSLMATETVKYIAGLEPASQQVGRLLTYDALTSSVTSFTVAVDPARALATALPEPEGADTLRTALAEGWQLLDVREPEEKAARDLPAQSPTLHYPASRWDKDSPPAGLDDTVLVYCASGQRSARFIDRFGPRAAAKGVRLVNLPGGTNAHGEAR</sequence>
<name>A0A376CMS9_9CORY</name>
<dbReference type="PANTHER" id="PTHR10953:SF102">
    <property type="entry name" value="ADENYLYLTRANSFERASE AND SULFURTRANSFERASE MOCS3"/>
    <property type="match status" value="1"/>
</dbReference>
<evidence type="ECO:0000313" key="3">
    <source>
        <dbReference type="EMBL" id="STC69826.1"/>
    </source>
</evidence>
<dbReference type="AlphaFoldDB" id="A0A376CMS9"/>
<dbReference type="CDD" id="cd00158">
    <property type="entry name" value="RHOD"/>
    <property type="match status" value="1"/>
</dbReference>
<dbReference type="PROSITE" id="PS51257">
    <property type="entry name" value="PROKAR_LIPOPROTEIN"/>
    <property type="match status" value="1"/>
</dbReference>
<dbReference type="STRING" id="35756.GCA_001044155_02083"/>
<dbReference type="Pfam" id="PF00899">
    <property type="entry name" value="ThiF"/>
    <property type="match status" value="1"/>
</dbReference>
<accession>A0A376CMS9</accession>
<dbReference type="PROSITE" id="PS50206">
    <property type="entry name" value="RHODANESE_3"/>
    <property type="match status" value="1"/>
</dbReference>
<dbReference type="InterPro" id="IPR035985">
    <property type="entry name" value="Ubiquitin-activating_enz"/>
</dbReference>
<dbReference type="GO" id="GO:0004792">
    <property type="term" value="F:thiosulfate-cyanide sulfurtransferase activity"/>
    <property type="evidence" value="ECO:0007669"/>
    <property type="project" value="TreeGrafter"/>
</dbReference>
<evidence type="ECO:0000256" key="1">
    <source>
        <dbReference type="SAM" id="MobiDB-lite"/>
    </source>
</evidence>
<dbReference type="GO" id="GO:0005737">
    <property type="term" value="C:cytoplasm"/>
    <property type="evidence" value="ECO:0007669"/>
    <property type="project" value="TreeGrafter"/>
</dbReference>
<dbReference type="InterPro" id="IPR045886">
    <property type="entry name" value="ThiF/MoeB/HesA"/>
</dbReference>
<dbReference type="GO" id="GO:0008641">
    <property type="term" value="F:ubiquitin-like modifier activating enzyme activity"/>
    <property type="evidence" value="ECO:0007669"/>
    <property type="project" value="InterPro"/>
</dbReference>
<dbReference type="OrthoDB" id="9804286at2"/>
<feature type="region of interest" description="Disordered" evidence="1">
    <location>
        <begin position="273"/>
        <end position="299"/>
    </location>
</feature>
<dbReference type="InterPro" id="IPR001763">
    <property type="entry name" value="Rhodanese-like_dom"/>
</dbReference>